<evidence type="ECO:0000313" key="8">
    <source>
        <dbReference type="Proteomes" id="UP000749559"/>
    </source>
</evidence>
<name>A0A8J1UW22_OWEFU</name>
<dbReference type="InterPro" id="IPR001881">
    <property type="entry name" value="EGF-like_Ca-bd_dom"/>
</dbReference>
<dbReference type="PROSITE" id="PS50268">
    <property type="entry name" value="CADHERIN_2"/>
    <property type="match status" value="1"/>
</dbReference>
<dbReference type="InterPro" id="IPR011030">
    <property type="entry name" value="Lipovitellin_superhlx_dom"/>
</dbReference>
<keyword evidence="4" id="KW-0245">EGF-like domain</keyword>
<evidence type="ECO:0000256" key="2">
    <source>
        <dbReference type="ARBA" id="ARBA00023157"/>
    </source>
</evidence>
<evidence type="ECO:0000256" key="6">
    <source>
        <dbReference type="SAM" id="Phobius"/>
    </source>
</evidence>
<keyword evidence="1" id="KW-0732">Signal</keyword>
<comment type="caution">
    <text evidence="7">The sequence shown here is derived from an EMBL/GenBank/DDBJ whole genome shotgun (WGS) entry which is preliminary data.</text>
</comment>
<dbReference type="EMBL" id="CAIIXF020000006">
    <property type="protein sequence ID" value="CAH1787742.1"/>
    <property type="molecule type" value="Genomic_DNA"/>
</dbReference>
<dbReference type="InterPro" id="IPR000742">
    <property type="entry name" value="EGF"/>
</dbReference>
<feature type="compositionally biased region" description="Basic and acidic residues" evidence="5">
    <location>
        <begin position="5058"/>
        <end position="5069"/>
    </location>
</feature>
<gene>
    <name evidence="7" type="ORF">OFUS_LOCUS13383</name>
</gene>
<accession>A0A8J1UW22</accession>
<dbReference type="PANTHER" id="PTHR16897">
    <property type="entry name" value="OS10G0105400 PROTEIN"/>
    <property type="match status" value="1"/>
</dbReference>
<dbReference type="PROSITE" id="PS01186">
    <property type="entry name" value="EGF_2"/>
    <property type="match status" value="1"/>
</dbReference>
<dbReference type="PROSITE" id="PS50026">
    <property type="entry name" value="EGF_3"/>
    <property type="match status" value="2"/>
</dbReference>
<dbReference type="PANTHER" id="PTHR16897:SF2">
    <property type="entry name" value="OS03G0226600 PROTEIN"/>
    <property type="match status" value="1"/>
</dbReference>
<evidence type="ECO:0000256" key="3">
    <source>
        <dbReference type="PROSITE-ProRule" id="PRU00043"/>
    </source>
</evidence>
<feature type="compositionally biased region" description="Basic and acidic residues" evidence="5">
    <location>
        <begin position="5116"/>
        <end position="5137"/>
    </location>
</feature>
<dbReference type="InterPro" id="IPR015816">
    <property type="entry name" value="Vitellinogen_b-sht_N"/>
</dbReference>
<dbReference type="Gene3D" id="2.10.25.10">
    <property type="entry name" value="Laminin"/>
    <property type="match status" value="1"/>
</dbReference>
<dbReference type="GO" id="GO:0005509">
    <property type="term" value="F:calcium ion binding"/>
    <property type="evidence" value="ECO:0007669"/>
    <property type="project" value="UniProtKB-UniRule"/>
</dbReference>
<dbReference type="CDD" id="cd00054">
    <property type="entry name" value="EGF_CA"/>
    <property type="match status" value="2"/>
</dbReference>
<organism evidence="7 8">
    <name type="scientific">Owenia fusiformis</name>
    <name type="common">Polychaete worm</name>
    <dbReference type="NCBI Taxonomy" id="6347"/>
    <lineage>
        <taxon>Eukaryota</taxon>
        <taxon>Metazoa</taxon>
        <taxon>Spiralia</taxon>
        <taxon>Lophotrochozoa</taxon>
        <taxon>Annelida</taxon>
        <taxon>Polychaeta</taxon>
        <taxon>Sedentaria</taxon>
        <taxon>Canalipalpata</taxon>
        <taxon>Sabellida</taxon>
        <taxon>Oweniida</taxon>
        <taxon>Oweniidae</taxon>
        <taxon>Owenia</taxon>
    </lineage>
</organism>
<keyword evidence="3" id="KW-0106">Calcium</keyword>
<keyword evidence="6" id="KW-1133">Transmembrane helix</keyword>
<dbReference type="Proteomes" id="UP000749559">
    <property type="component" value="Unassembled WGS sequence"/>
</dbReference>
<dbReference type="PROSITE" id="PS00022">
    <property type="entry name" value="EGF_1"/>
    <property type="match status" value="1"/>
</dbReference>
<dbReference type="InterPro" id="IPR018097">
    <property type="entry name" value="EGF_Ca-bd_CS"/>
</dbReference>
<dbReference type="InterPro" id="IPR002126">
    <property type="entry name" value="Cadherin-like_dom"/>
</dbReference>
<feature type="region of interest" description="Disordered" evidence="5">
    <location>
        <begin position="5056"/>
        <end position="5157"/>
    </location>
</feature>
<dbReference type="Gene3D" id="2.60.120.200">
    <property type="match status" value="1"/>
</dbReference>
<dbReference type="InterPro" id="IPR003961">
    <property type="entry name" value="FN3_dom"/>
</dbReference>
<evidence type="ECO:0000256" key="4">
    <source>
        <dbReference type="PROSITE-ProRule" id="PRU00076"/>
    </source>
</evidence>
<dbReference type="SMART" id="SM00179">
    <property type="entry name" value="EGF_CA"/>
    <property type="match status" value="1"/>
</dbReference>
<dbReference type="InterPro" id="IPR001747">
    <property type="entry name" value="Vitellogenin_N"/>
</dbReference>
<feature type="transmembrane region" description="Helical" evidence="6">
    <location>
        <begin position="4968"/>
        <end position="4990"/>
    </location>
</feature>
<protein>
    <submittedName>
        <fullName evidence="7">Uncharacterized protein</fullName>
    </submittedName>
</protein>
<dbReference type="SMART" id="SM00060">
    <property type="entry name" value="FN3"/>
    <property type="match status" value="5"/>
</dbReference>
<dbReference type="Gene3D" id="1.25.10.20">
    <property type="entry name" value="Vitellinogen, superhelical"/>
    <property type="match status" value="1"/>
</dbReference>
<dbReference type="Gene3D" id="2.30.230.10">
    <property type="entry name" value="Lipovitellin, beta-sheet shell regions, chain A"/>
    <property type="match status" value="1"/>
</dbReference>
<keyword evidence="8" id="KW-1185">Reference proteome</keyword>
<dbReference type="GO" id="GO:0016020">
    <property type="term" value="C:membrane"/>
    <property type="evidence" value="ECO:0007669"/>
    <property type="project" value="InterPro"/>
</dbReference>
<dbReference type="InterPro" id="IPR015819">
    <property type="entry name" value="Lipid_transp_b-sht_shell"/>
</dbReference>
<feature type="region of interest" description="Disordered" evidence="5">
    <location>
        <begin position="5003"/>
        <end position="5028"/>
    </location>
</feature>
<keyword evidence="2 4" id="KW-1015">Disulfide bond</keyword>
<dbReference type="SUPFAM" id="SSF56968">
    <property type="entry name" value="Lipovitellin-phosvitin complex, beta-sheet shell regions"/>
    <property type="match status" value="1"/>
</dbReference>
<feature type="compositionally biased region" description="Polar residues" evidence="5">
    <location>
        <begin position="5010"/>
        <end position="5028"/>
    </location>
</feature>
<keyword evidence="6" id="KW-0472">Membrane</keyword>
<dbReference type="SUPFAM" id="SSF49899">
    <property type="entry name" value="Concanavalin A-like lectins/glucanases"/>
    <property type="match status" value="1"/>
</dbReference>
<dbReference type="InterPro" id="IPR013320">
    <property type="entry name" value="ConA-like_dom_sf"/>
</dbReference>
<evidence type="ECO:0000256" key="5">
    <source>
        <dbReference type="SAM" id="MobiDB-lite"/>
    </source>
</evidence>
<feature type="compositionally biased region" description="Basic and acidic residues" evidence="5">
    <location>
        <begin position="5148"/>
        <end position="5157"/>
    </location>
</feature>
<feature type="region of interest" description="Disordered" evidence="5">
    <location>
        <begin position="1193"/>
        <end position="1220"/>
    </location>
</feature>
<sequence>MNVMMELPKIEFFLILCLFFHGYMCISVANANIGLINYRIGKQYNYDYISVNSMQGNDAISTRAKIQVIPYDQRFTKVHAALRLLSFSMIPAKNENEEYGNHNAASELKMSHWFSFDISPHGEVEKVWFPSYENPKVVAIKKAIVSHFSARLHVSQNTGQRWGYVLNETDTGGKHEARYDAFTTDGSVKFVKTKNKQIVPNSEGFHKKTIECKHGSDVPTRISSILNFTAPNKVVPGYDPDKGIPGDPTKDHGQGMANDFVLPVMGTTSEDHVNLMSISDVDTSKVNPPSGLIEDNLEVREEFHHHTIPYASVKQYIHGNLSKVATIKQPDSIERNHHLRQAVELLMQLSNDGISQVARRYIIPRVKVEPTFNDMRMAAIDVLGIVGSNHSLSIIVKHVLKNRRPDAKLIMGALLHFVDRSHPPPQDAVVAVHNLAFSNKTFFADDDDEYDVRNRAMLVLGSIAKTLNEHHVPLGLVILEQIHTQLGYHDETNHRQRRERMSEQELEKHLHQKAGLIHALGNAGHEVSFSYILSYIRHSSTPSLLKRSAVHALKSFHNDEAADHILSVALNDPEDHVRYHAGLQYWQHPHAAKVDEIKNVVFHGYRNVSLYKRAVASVKHHRQKRGIDIFKGIEFKLELPGIDWKKSIGISSIGAKFGLVMRNIMDLQIKPLKGHFLIDIYDTAYARGVVGFLGVDIKFFFAQLCFNGEVKYGLNILQEFGFDDPQKLVKLYDTVVNKVIGNVKKTIIRFSEIMKRHRDTSLSGLFDALIDAIKDIPKRINLKATINNVLAKFEEYSLLPDVIENIKALIRRIQTLVNDVRKDVMEFYNSIADAVEITLPWAAQQIEDALRNAAKSVKNLLKAPKTAIATLAKSVLQIQMAIKSVFDAKTRIEEATFFLKDEKPYWFDLKKVFGEVREDFKMAMESVKRLKDWSMSALSGDEEHFKKFFAVDLKLVRQQIVNELLASLTDTDGLFGGVIDVLQPFIQTYQDVRMSIQDLAEAFRGLKEGYEIAKSLIDNVFGPKIAKQFPRKYLMIETDLDSEFKSSAGCTNGFYPSTQHGNYELQGADLEVEIGEKIVVPFSGFLSITGRHQVTILVDEMKDTELVLDNVDVDSSIDKTMVYKDEHLGTVVRSSGCQIPHIHFAMKKNGTDEVIDPTRYFEKRKMERPKWVQKCDDYILVWKGKVLSEGSITKGPIKENTDPKQSSNPDTSIPKDITDSRKRKKRKIVIGNIFDMNMKEITDELLSKLGLPNITAFAPSLFTFSIKDLVLGDLKTFLSESSNNELLTRLNRYVNQLKTSSFQVDGCVRPGTLDDDELKNALILMGQQTPTGQRGELVDQFYRFKNVCPSIMSRNPFKSYCQVGSNCLSVSCCVDIQLFVFHVVLKASVVVDPCTNTLTINVDDWSVSYSLGSYGFDKSIDEIVPDIEGGLAVTQLYVKLGISKQSHVVKIDLSIRLCSLVDPDTCTPSYLTILKAAEFQLPSSEHQCNDQDDSEATDLISDSMTIGDFQDLIASIDTGGVSALMQEIRSIYADLLISKINNVLNKVFTEDFESFDVCLEGGKMFGPYNAEFIKPLRFLFMIGPIPAKFVFGAGGSYGMGFSCGFCILSMKATGTVSPMMGAYVYGALRVGFSFLYAEARLTGYLLTTSFPTRLGLGFSKFPLDVSARMDLVIVPLRLTLNIGLYMKIKIGWVKIEITIFRFNLWEYTTPSITKNIFALNSPDPDNSPPDFSFYTVPNVEFNDNRKRSANTVECSIKQLPGRDYVDPAFQLATAVADDVSQVDMVFCIGKYKGGCDEEHFEPMGGFSTIVAKPLSSGIPLYYLIQATNSQGSSSTIECELYTYDMTLPGGRIIPDFLSTSHPNILRASGMAVDDSNIRTTNLAVGYGHGIWGDQEVPWHEVTLKKITSNVDTGDDPFGRKNLEYFTTGRLGRLRAKAKHPTKPHATAHYRYPQACARDCLALPPAKCASFNYDYGPNGLCELYELVEGHWAEIHESGHFHHYERLGVGHADEYSYNDLDLDHNSTYFFNYQIINVLDYEKILTSKGIMADFTPPAPGPIAAATYDALTHERCEDYVTEIFEDRCIEPTPLDNYRLVIDGVSEPDGPHSLCVFNGDRDMVDLRWTRDYKYCSANWDGFHDNETGVYGYLVAIGTELCEDDHHPHKDPHSHLIFESEWTHEAMFFPLHMPDGAYHVSVRALNKVEFGGPMAVTVCHSLPYIVDTSPPFVNHVQLLSYDETNHLIIMEYNVSDPLSDIREVDFCLGRSRRDCYLLDWERFPNTTHLEQYQHIPDGIPTWPKIRAINNVDLRAVGSDDTPIIVDTTPPVAGDVHDGWLHNVDMDFQNKNTLLCVNWKNFFDPDSGIFEYRVGFGSVAGSHDDIWPLTRLDHYRYNFCTSDITLLHNHKYYATVYATNAGHDKLSTSVTTNGVLIDMTPPLRGWINDGLDPTKDNNFTSKTSSVLANWGNFRDLESGILDYKLAVYRRPNLDTNGETSDYVCIHESESVGNVSSSIDWHHFHHKHGDHIIVEMNVTNRASSVITSRTSGVKVDLTAPIVQYIRDGAEESFDAQFSSSLTDITANWQFEDPESGIERFLFSVFERHGGTKRKIYPVGSSVGQSLGPEVNIFTAGSLGLRIGGIYNVRVAAVNLAGLTTVHDTDGVRIDPTPPKMKYVYLGVFGDELEDIVDNFVISAESEGIQATWYAVDTESGVDEYRVAIGTSPGGNDISDFVSVGDSTDKYFSDLRLQVFDSKNAGPLYYVSVKAKNRASAWSEVLTSRPLKVIQADTAGRVNDGIRDEEDINVQKDPTTVTAHFEGFRSGHGYTRFEWALGTDIGLDDVQSFTSHGIVLDDDDPSHPGIGLHTSGSLHAPVHLQHGQYYHVTIRGQTGVNENLIGISDGFRVDLTAPKIRLLDFGREETVTGDPFYQSAVDALSASWNITDDESKIIGSMFCFGTLPGRCDVYNITPTGGRESVQPGLCKPAKIGQPNVLMVKAANEVGFTSTQYSPSITTDNTAPVEGTIKCPHFIKEQEVIVCSWNGFLDAESDILEQTVAVGTEEGDDSIFAFLKLARQVNNFDFHEYLNESLPAGVYYMTLRVKNGAGLTTESYASPIVVDNTPPVVGRVVELNNIINVNATTGLNYEQRHTRCLSDQECASRDAICQSSMSDVIVSWLPFTDDESPIVRYELAVGTSPGGSQLKKFYVVPLNSYITKIKHLDLSFQKQMFVTIRATNAAGLTSTSTSNGVFISRFSAGLPTLGVSTVSDGSRPGIDIDYQKDREQLTANWDFSGDPCPIESTYWSIHQLDGTEFMKAMRVPSSQTYGVYDSLNLQNGDGFYVIVQGVNYLGYTQTLRSDGVTVQQEPLMPGNVRDGPIIGVDFNVQPSTTELWANWDAFGKDRQNKKGYSTSLDSDIGEHQGIEFYEVAVGTDRRYPQTRNNVHPFIRVGLNRTWHFTNLQLIPKVAYYYITVKAVGVSTAVRLQTSNGIRVGFGGIVKKHGEVQLAECVQSGTNLEFTWGDFEFGLPVMFYQWGISSNLSSVDAINCDQLQVVDTTIDTPMLNNFDIQPMTNVKMDTMVQRQGLAMHHGSSYLVVVIATDESTTCAMATKTIRVDTTPPNTGSIQVGPPNNLDVMFWEAVDRLTVSWTNFTDPDSSIESFSIAVYAGAPCDGTPANSPSIKITETIELTGNLTTHTFFHLNLQEDQPYYIQLGVTNCAGLRASVFSKPILIEPNAPEAGSVKDGIIFRRDLEYQQSVHDVEATFLYDMDPATDSCPNVKLDLTPTSWNYVHHEGAWGIRTNDFYHKHRVHFTGNKLQLELTPGVNSEKMLASAVDSNLHVTSGHYEFEMKAGGSQLQSVTSVVLRDGPRGVFVDLHVYVNNHSDIASIQQSTTKSPMDNSLTFEKLPLEGDTYDDNGEIPGKQNACGIQLHPGQVGESSYAVLWCTWLKDTMDHNYEVIHLDFDPSESWHTYGINLQMEDNNIELFIDGAIKAILYGVPDISEHGILSLGIRSNDVYYPDNIDPFNRVSSKAYFDLISVPPDAETSDCNYGIPFQTKHTAVIEFLAGLGTTKESVDVMPFKQVISRCMPCITSCAALYCDPHCASSTQSYTVKLTNLHLATMQNVTSILNSTTLEPATYFVHIRVITGSGLYATSTSNGITLDTSGPVIDVLYHIDVSVSDLNEAHVQGQTHTIAARWDAYDLESQVVLFEWAIGSAKDRTDIQPFIAVDKEKLVKSDNLTGLLSDNHTYYITLRVTNGAGGQTVNVSKGILIMLPKEIHGYASVNITCKDEFFDTNLPVDVRGCFDQDSTGIEWVQTRQREGDLDYFTVGSSQHTPGDIIAKLQIGPTEINNSVEYGSVKVDNGTIMSNPYGKINISDVNIAGFQEYILEDHPRKNRFHMEPGRTIYASLEVCQPGNVCSTRGMAKAVILRPSDQIRSSKECCRLSKFSALDNSLTVRASGIEAEKALVCGVLSETDVVEEYMSDASEEFNPYIVNPASSMESTDRELRKRLGRWSGISFFVNTIGEEHLTSPLIVEISLPVESEFINSNLTLITWNKAEQQWQLAETNCGAPVRKEPGLIIISVCSSPSPVRHKRQADGEISEYSGQSQFALSEVSDQFVNTPPRITSADFIWVFEDYGLSLNFWIEASDEENDDIAFLEDNSKPVTILGESSLERNGKLTYRPCPHCNGIDKFYFLAVEQRTDGHPPLTTQGELTIEIRQANDAPMLFTAVEGVYQEVTPNYGIDVTVEQYADHTALFHKSLHLLIGAMDYDRDDDLTLKTVGPHQGVANISTIETFQIVQQNCESQIERKQNTKWANMFMNYTGNVYTPCGLPQQPIPDDQMKWMFQTLVYTPKQNFYGEDVMQLMVEDRLATRSDVLTIHIHVLENKCKHNSTCNGTFVGDTLCEYTNRSNGFDGYFCNCNPGFDGVYCENNINECLPNPCSANYSCIDGIDSYTCFCDPSWPCAGYPWWIWLIIGIAFPVLAIIVILIVLRLKKRYKKSDHKVHPEGETCKSQGTSVETSTDDLNTSTTENSWEKYFTDLASIPFARMASTLNNQQLHNEKGPSDRSGDYSENNELTKTMDDETSSPACPDVTEIGDESKDFDSGILSDNSPTPDRLTEETDSKDELEKEVPQKDAEFITVKPGDLSPPHRENTIYKLKEDKTKLFLIKNNGKK</sequence>
<dbReference type="InterPro" id="IPR000152">
    <property type="entry name" value="EGF-type_Asp/Asn_hydroxyl_site"/>
</dbReference>
<dbReference type="PROSITE" id="PS00010">
    <property type="entry name" value="ASX_HYDROXYL"/>
    <property type="match status" value="1"/>
</dbReference>
<reference evidence="7" key="1">
    <citation type="submission" date="2022-03" db="EMBL/GenBank/DDBJ databases">
        <authorList>
            <person name="Martin C."/>
        </authorList>
    </citation>
    <scope>NUCLEOTIDE SEQUENCE</scope>
</reference>
<dbReference type="PROSITE" id="PS01187">
    <property type="entry name" value="EGF_CA"/>
    <property type="match status" value="1"/>
</dbReference>
<dbReference type="PROSITE" id="PS51211">
    <property type="entry name" value="VITELLOGENIN"/>
    <property type="match status" value="1"/>
</dbReference>
<proteinExistence type="predicted"/>
<dbReference type="OrthoDB" id="10042078at2759"/>
<evidence type="ECO:0000313" key="7">
    <source>
        <dbReference type="EMBL" id="CAH1787742.1"/>
    </source>
</evidence>
<keyword evidence="6" id="KW-0812">Transmembrane</keyword>
<comment type="caution">
    <text evidence="4">Lacks conserved residue(s) required for the propagation of feature annotation.</text>
</comment>
<feature type="disulfide bond" evidence="4">
    <location>
        <begin position="4919"/>
        <end position="4928"/>
    </location>
</feature>
<dbReference type="GO" id="GO:0007156">
    <property type="term" value="P:homophilic cell adhesion via plasma membrane adhesion molecules"/>
    <property type="evidence" value="ECO:0007669"/>
    <property type="project" value="InterPro"/>
</dbReference>
<dbReference type="SUPFAM" id="SSF48431">
    <property type="entry name" value="Lipovitellin-phosvitin complex, superhelical domain"/>
    <property type="match status" value="1"/>
</dbReference>
<evidence type="ECO:0000256" key="1">
    <source>
        <dbReference type="ARBA" id="ARBA00022729"/>
    </source>
</evidence>
<dbReference type="GO" id="GO:0005319">
    <property type="term" value="F:lipid transporter activity"/>
    <property type="evidence" value="ECO:0007669"/>
    <property type="project" value="InterPro"/>
</dbReference>